<dbReference type="PANTHER" id="PTHR22692:SF33">
    <property type="entry name" value="MYOSIN"/>
    <property type="match status" value="1"/>
</dbReference>
<dbReference type="InterPro" id="IPR038185">
    <property type="entry name" value="MyTH4_dom_sf"/>
</dbReference>
<evidence type="ECO:0000259" key="3">
    <source>
        <dbReference type="PROSITE" id="PS50002"/>
    </source>
</evidence>
<dbReference type="STRING" id="946362.F2TXS2"/>
<keyword evidence="1 2" id="KW-0728">SH3 domain</keyword>
<dbReference type="Gene3D" id="2.30.30.40">
    <property type="entry name" value="SH3 Domains"/>
    <property type="match status" value="1"/>
</dbReference>
<dbReference type="SUPFAM" id="SSF50044">
    <property type="entry name" value="SH3-domain"/>
    <property type="match status" value="1"/>
</dbReference>
<dbReference type="KEGG" id="sre:PTSG_00887"/>
<dbReference type="InterPro" id="IPR051567">
    <property type="entry name" value="Unconventional_Myosin_ATPase"/>
</dbReference>
<dbReference type="Gene3D" id="1.20.80.10">
    <property type="match status" value="1"/>
</dbReference>
<dbReference type="InterPro" id="IPR001452">
    <property type="entry name" value="SH3_domain"/>
</dbReference>
<dbReference type="InterPro" id="IPR014352">
    <property type="entry name" value="FERM/acyl-CoA-bd_prot_sf"/>
</dbReference>
<evidence type="ECO:0000259" key="4">
    <source>
        <dbReference type="PROSITE" id="PS51016"/>
    </source>
</evidence>
<dbReference type="Proteomes" id="UP000007799">
    <property type="component" value="Unassembled WGS sequence"/>
</dbReference>
<dbReference type="PANTHER" id="PTHR22692">
    <property type="entry name" value="MYOSIN VII, XV"/>
    <property type="match status" value="1"/>
</dbReference>
<dbReference type="RefSeq" id="XP_004998356.1">
    <property type="nucleotide sequence ID" value="XM_004998299.1"/>
</dbReference>
<sequence>MGDTLELKEIDSAFTFLGEGTGNDDGGANTMSYVQFARKYFQDKSTSSYKHKRGAITGPLLKQIWGDQDAERVLTVWFTIQRFMGDLPPKDDEETSDNLQRVQLICNTGITRANTRDEIYCQVCKQLTENPNKVSRARGYILLALIAGCFLPSDAFIDVLRRFMHEGPPAYSPFLLQQLERTQRGGTRHHPTTAVEMMMAFKRAPVEFMIHFYVGSHTVKCDSQSTNDELIAQCYEHDELSPELGLTVYITSPSTEIMTSLSTGYSHVMDAVFEYENLMSSKADWRLISQRRPWLAVLRKECFAPWFEGTANLQLVYSQIMDGMIRGFYVCDTVDDLAMLLAQRYYIKYGHVLKPQKLLKQLRSQPVAGMHVKTPEEWAQLATTAFDSKEYYGNACTSDDVKVEVVQYAREHWFIEFSRRFLHCDLVVDGKKTMDDMAVLVNCKGLYFFESKAVAQAAAGGERFCAPFDQFVDVSPLKPVHEDDQELQEFSVSYVTPDGLSTVRVETREGARLRELITQFHQGVVYRSKYCIASLDYRAPGNNSAFLSFQQGDLILLPKMWAEVDEAGWATGVCERSGAKGDFPAANVFVVPSLKRPTTALLSMFVKYIKTVEPAAAHEL</sequence>
<dbReference type="AlphaFoldDB" id="F2TXS2"/>
<feature type="domain" description="SH3" evidence="3">
    <location>
        <begin position="526"/>
        <end position="593"/>
    </location>
</feature>
<evidence type="ECO:0008006" key="7">
    <source>
        <dbReference type="Google" id="ProtNLM"/>
    </source>
</evidence>
<proteinExistence type="predicted"/>
<dbReference type="GO" id="GO:0005856">
    <property type="term" value="C:cytoskeleton"/>
    <property type="evidence" value="ECO:0007669"/>
    <property type="project" value="InterPro"/>
</dbReference>
<reference evidence="5" key="1">
    <citation type="submission" date="2009-08" db="EMBL/GenBank/DDBJ databases">
        <title>Annotation of Salpingoeca rosetta.</title>
        <authorList>
            <consortium name="The Broad Institute Genome Sequencing Platform"/>
            <person name="Russ C."/>
            <person name="Cuomo C."/>
            <person name="Burger G."/>
            <person name="Gray M.W."/>
            <person name="Holland P.W.H."/>
            <person name="King N."/>
            <person name="Lang F.B.F."/>
            <person name="Roger A.J."/>
            <person name="Ruiz-Trillo I."/>
            <person name="Young S.K."/>
            <person name="Zeng Q."/>
            <person name="Gargeya S."/>
            <person name="Alvarado L."/>
            <person name="Berlin A."/>
            <person name="Chapman S.B."/>
            <person name="Chen Z."/>
            <person name="Freedman E."/>
            <person name="Gellesch M."/>
            <person name="Goldberg J."/>
            <person name="Griggs A."/>
            <person name="Gujja S."/>
            <person name="Heilman E."/>
            <person name="Heiman D."/>
            <person name="Howarth C."/>
            <person name="Mehta T."/>
            <person name="Neiman D."/>
            <person name="Pearson M."/>
            <person name="Roberts A."/>
            <person name="Saif S."/>
            <person name="Shea T."/>
            <person name="Shenoy N."/>
            <person name="Sisk P."/>
            <person name="Stolte C."/>
            <person name="Sykes S."/>
            <person name="White J."/>
            <person name="Yandava C."/>
            <person name="Haas B."/>
            <person name="Nusbaum C."/>
            <person name="Birren B."/>
        </authorList>
    </citation>
    <scope>NUCLEOTIDE SEQUENCE [LARGE SCALE GENOMIC DNA]</scope>
    <source>
        <strain evidence="5">ATCC 50818</strain>
    </source>
</reference>
<dbReference type="OMA" id="FAPWFEG"/>
<accession>F2TXS2</accession>
<feature type="domain" description="MyTH4" evidence="4">
    <location>
        <begin position="51"/>
        <end position="201"/>
    </location>
</feature>
<dbReference type="EMBL" id="GL832956">
    <property type="protein sequence ID" value="EGD76181.1"/>
    <property type="molecule type" value="Genomic_DNA"/>
</dbReference>
<name>F2TXS2_SALR5</name>
<dbReference type="GeneID" id="16078951"/>
<dbReference type="eggNOG" id="KOG4229">
    <property type="taxonomic scope" value="Eukaryota"/>
</dbReference>
<gene>
    <name evidence="5" type="ORF">PTSG_00887</name>
</gene>
<dbReference type="Gene3D" id="1.25.40.530">
    <property type="entry name" value="MyTH4 domain"/>
    <property type="match status" value="2"/>
</dbReference>
<protein>
    <recommendedName>
        <fullName evidence="7">SH3 domain-containing protein</fullName>
    </recommendedName>
</protein>
<dbReference type="InParanoid" id="F2TXS2"/>
<organism evidence="6">
    <name type="scientific">Salpingoeca rosetta (strain ATCC 50818 / BSB-021)</name>
    <dbReference type="NCBI Taxonomy" id="946362"/>
    <lineage>
        <taxon>Eukaryota</taxon>
        <taxon>Choanoflagellata</taxon>
        <taxon>Craspedida</taxon>
        <taxon>Salpingoecidae</taxon>
        <taxon>Salpingoeca</taxon>
    </lineage>
</organism>
<dbReference type="InterPro" id="IPR000857">
    <property type="entry name" value="MyTH4_dom"/>
</dbReference>
<dbReference type="PROSITE" id="PS50002">
    <property type="entry name" value="SH3"/>
    <property type="match status" value="1"/>
</dbReference>
<evidence type="ECO:0000313" key="6">
    <source>
        <dbReference type="Proteomes" id="UP000007799"/>
    </source>
</evidence>
<dbReference type="OrthoDB" id="6108017at2759"/>
<keyword evidence="6" id="KW-1185">Reference proteome</keyword>
<dbReference type="PROSITE" id="PS51016">
    <property type="entry name" value="MYTH4"/>
    <property type="match status" value="1"/>
</dbReference>
<dbReference type="InterPro" id="IPR036028">
    <property type="entry name" value="SH3-like_dom_sf"/>
</dbReference>
<evidence type="ECO:0000313" key="5">
    <source>
        <dbReference type="EMBL" id="EGD76181.1"/>
    </source>
</evidence>
<dbReference type="Pfam" id="PF00784">
    <property type="entry name" value="MyTH4"/>
    <property type="match status" value="1"/>
</dbReference>
<evidence type="ECO:0000256" key="2">
    <source>
        <dbReference type="PROSITE-ProRule" id="PRU00192"/>
    </source>
</evidence>
<evidence type="ECO:0000256" key="1">
    <source>
        <dbReference type="ARBA" id="ARBA00022443"/>
    </source>
</evidence>
<dbReference type="Gene3D" id="3.10.20.90">
    <property type="entry name" value="Phosphatidylinositol 3-kinase Catalytic Subunit, Chain A, domain 1"/>
    <property type="match status" value="1"/>
</dbReference>
<dbReference type="SMART" id="SM00139">
    <property type="entry name" value="MyTH4"/>
    <property type="match status" value="1"/>
</dbReference>